<evidence type="ECO:0000313" key="10">
    <source>
        <dbReference type="Proteomes" id="UP000886856"/>
    </source>
</evidence>
<dbReference type="Pfam" id="PF01757">
    <property type="entry name" value="Acyl_transf_3"/>
    <property type="match status" value="1"/>
</dbReference>
<evidence type="ECO:0000256" key="6">
    <source>
        <dbReference type="ARBA" id="ARBA00023136"/>
    </source>
</evidence>
<dbReference type="GO" id="GO:0016413">
    <property type="term" value="F:O-acetyltransferase activity"/>
    <property type="evidence" value="ECO:0007669"/>
    <property type="project" value="TreeGrafter"/>
</dbReference>
<dbReference type="AlphaFoldDB" id="A0A9D2HZ45"/>
<keyword evidence="3" id="KW-1003">Cell membrane</keyword>
<evidence type="ECO:0000256" key="1">
    <source>
        <dbReference type="ARBA" id="ARBA00004651"/>
    </source>
</evidence>
<evidence type="ECO:0000313" key="9">
    <source>
        <dbReference type="EMBL" id="HJA89230.1"/>
    </source>
</evidence>
<feature type="transmembrane region" description="Helical" evidence="7">
    <location>
        <begin position="130"/>
        <end position="147"/>
    </location>
</feature>
<proteinExistence type="inferred from homology"/>
<evidence type="ECO:0000256" key="5">
    <source>
        <dbReference type="ARBA" id="ARBA00022989"/>
    </source>
</evidence>
<sequence length="346" mass="40144">MNKLKDYEAMKGITIFLVIFAHVTRMYTPKGVIKIVSSSASLESITEFIYMFHMPAFVMVSGAVYYFVKRERGKYSNQRGYIHNKVIRLLVPFFFFSLLYVLPALLYTRVENNVLSYVVKDVLLMAPQTHLWYSVMIFNVMVVFHFLENRIFQAKKGIVWSIFIALNLFSYLIPNAFQVMNTLTYLLYFYVGYWFRQNKERVLPVIKNKWALMIFIPVSCYYLLFHTVVQDALLLRKAIQIVAAISGSGLLYLVSHAVSETTLADKEWFENLANDSYGIYLFHPMIIYVLFFWVSNVEHNPYVGTSVIFIIATVLSILLVKIFRIVGINTLIGEKRTSREAATSKS</sequence>
<protein>
    <submittedName>
        <fullName evidence="9">Acyltransferase</fullName>
    </submittedName>
</protein>
<dbReference type="GO" id="GO:0009246">
    <property type="term" value="P:enterobacterial common antigen biosynthetic process"/>
    <property type="evidence" value="ECO:0007669"/>
    <property type="project" value="TreeGrafter"/>
</dbReference>
<dbReference type="EMBL" id="DWYW01000008">
    <property type="protein sequence ID" value="HJA89230.1"/>
    <property type="molecule type" value="Genomic_DNA"/>
</dbReference>
<accession>A0A9D2HZ45</accession>
<gene>
    <name evidence="9" type="ORF">H9948_00375</name>
</gene>
<keyword evidence="6 7" id="KW-0472">Membrane</keyword>
<reference evidence="9" key="1">
    <citation type="journal article" date="2021" name="PeerJ">
        <title>Extensive microbial diversity within the chicken gut microbiome revealed by metagenomics and culture.</title>
        <authorList>
            <person name="Gilroy R."/>
            <person name="Ravi A."/>
            <person name="Getino M."/>
            <person name="Pursley I."/>
            <person name="Horton D.L."/>
            <person name="Alikhan N.F."/>
            <person name="Baker D."/>
            <person name="Gharbi K."/>
            <person name="Hall N."/>
            <person name="Watson M."/>
            <person name="Adriaenssens E.M."/>
            <person name="Foster-Nyarko E."/>
            <person name="Jarju S."/>
            <person name="Secka A."/>
            <person name="Antonio M."/>
            <person name="Oren A."/>
            <person name="Chaudhuri R.R."/>
            <person name="La Ragione R."/>
            <person name="Hildebrand F."/>
            <person name="Pallen M.J."/>
        </authorList>
    </citation>
    <scope>NUCLEOTIDE SEQUENCE</scope>
    <source>
        <strain evidence="9">CHK171-505</strain>
    </source>
</reference>
<feature type="transmembrane region" description="Helical" evidence="7">
    <location>
        <begin position="210"/>
        <end position="229"/>
    </location>
</feature>
<feature type="transmembrane region" description="Helical" evidence="7">
    <location>
        <begin position="89"/>
        <end position="110"/>
    </location>
</feature>
<dbReference type="PANTHER" id="PTHR40074">
    <property type="entry name" value="O-ACETYLTRANSFERASE WECH"/>
    <property type="match status" value="1"/>
</dbReference>
<comment type="caution">
    <text evidence="9">The sequence shown here is derived from an EMBL/GenBank/DDBJ whole genome shotgun (WGS) entry which is preliminary data.</text>
</comment>
<dbReference type="Proteomes" id="UP000886856">
    <property type="component" value="Unassembled WGS sequence"/>
</dbReference>
<dbReference type="PANTHER" id="PTHR40074:SF2">
    <property type="entry name" value="O-ACETYLTRANSFERASE WECH"/>
    <property type="match status" value="1"/>
</dbReference>
<keyword evidence="4 7" id="KW-0812">Transmembrane</keyword>
<feature type="transmembrane region" description="Helical" evidence="7">
    <location>
        <begin position="307"/>
        <end position="326"/>
    </location>
</feature>
<comment type="similarity">
    <text evidence="2">Belongs to the acyltransferase 3 family.</text>
</comment>
<feature type="transmembrane region" description="Helical" evidence="7">
    <location>
        <begin position="278"/>
        <end position="295"/>
    </location>
</feature>
<dbReference type="GO" id="GO:0005886">
    <property type="term" value="C:plasma membrane"/>
    <property type="evidence" value="ECO:0007669"/>
    <property type="project" value="UniProtKB-SubCell"/>
</dbReference>
<keyword evidence="5 7" id="KW-1133">Transmembrane helix</keyword>
<name>A0A9D2HZ45_9LACT</name>
<organism evidence="9 10">
    <name type="scientific">Candidatus Jeotgalibaca merdavium</name>
    <dbReference type="NCBI Taxonomy" id="2838627"/>
    <lineage>
        <taxon>Bacteria</taxon>
        <taxon>Bacillati</taxon>
        <taxon>Bacillota</taxon>
        <taxon>Bacilli</taxon>
        <taxon>Lactobacillales</taxon>
        <taxon>Carnobacteriaceae</taxon>
        <taxon>Jeotgalibaca</taxon>
    </lineage>
</organism>
<comment type="subcellular location">
    <subcellularLocation>
        <location evidence="1">Cell membrane</location>
        <topology evidence="1">Multi-pass membrane protein</topology>
    </subcellularLocation>
</comment>
<reference evidence="9" key="2">
    <citation type="submission" date="2021-04" db="EMBL/GenBank/DDBJ databases">
        <authorList>
            <person name="Gilroy R."/>
        </authorList>
    </citation>
    <scope>NUCLEOTIDE SEQUENCE</scope>
    <source>
        <strain evidence="9">CHK171-505</strain>
    </source>
</reference>
<dbReference type="InterPro" id="IPR002656">
    <property type="entry name" value="Acyl_transf_3_dom"/>
</dbReference>
<feature type="transmembrane region" description="Helical" evidence="7">
    <location>
        <begin position="159"/>
        <end position="190"/>
    </location>
</feature>
<feature type="domain" description="Acyltransferase 3" evidence="8">
    <location>
        <begin position="7"/>
        <end position="319"/>
    </location>
</feature>
<evidence type="ECO:0000256" key="3">
    <source>
        <dbReference type="ARBA" id="ARBA00022475"/>
    </source>
</evidence>
<feature type="transmembrane region" description="Helical" evidence="7">
    <location>
        <begin position="48"/>
        <end position="68"/>
    </location>
</feature>
<feature type="transmembrane region" description="Helical" evidence="7">
    <location>
        <begin position="241"/>
        <end position="258"/>
    </location>
</feature>
<keyword evidence="9" id="KW-0012">Acyltransferase</keyword>
<evidence type="ECO:0000259" key="8">
    <source>
        <dbReference type="Pfam" id="PF01757"/>
    </source>
</evidence>
<feature type="transmembrane region" description="Helical" evidence="7">
    <location>
        <begin position="12"/>
        <end position="28"/>
    </location>
</feature>
<keyword evidence="9" id="KW-0808">Transferase</keyword>
<evidence type="ECO:0000256" key="4">
    <source>
        <dbReference type="ARBA" id="ARBA00022692"/>
    </source>
</evidence>
<evidence type="ECO:0000256" key="2">
    <source>
        <dbReference type="ARBA" id="ARBA00007400"/>
    </source>
</evidence>
<evidence type="ECO:0000256" key="7">
    <source>
        <dbReference type="SAM" id="Phobius"/>
    </source>
</evidence>